<evidence type="ECO:0000313" key="1">
    <source>
        <dbReference type="EMBL" id="SNS04726.1"/>
    </source>
</evidence>
<name>A0A239B9V6_9FIRM</name>
<protein>
    <submittedName>
        <fullName evidence="1">Uncharacterized protein</fullName>
    </submittedName>
</protein>
<dbReference type="AlphaFoldDB" id="A0A239B9V6"/>
<reference evidence="1 2" key="1">
    <citation type="submission" date="2017-06" db="EMBL/GenBank/DDBJ databases">
        <authorList>
            <person name="Kim H.J."/>
            <person name="Triplett B.A."/>
        </authorList>
    </citation>
    <scope>NUCLEOTIDE SEQUENCE [LARGE SCALE GENOMIC DNA]</scope>
    <source>
        <strain evidence="1 2">SCA</strain>
    </source>
</reference>
<dbReference type="EMBL" id="FZOJ01000003">
    <property type="protein sequence ID" value="SNS04726.1"/>
    <property type="molecule type" value="Genomic_DNA"/>
</dbReference>
<sequence>MLDIEKSTIIGYDNKGKPVSEGTEEIMTMCCVMCKKCGKMLDVKGGPRDIICKECMSKEEKAI</sequence>
<dbReference type="RefSeq" id="WP_089281613.1">
    <property type="nucleotide sequence ID" value="NZ_FZOJ01000003.1"/>
</dbReference>
<gene>
    <name evidence="1" type="ORF">SAMN05446037_1003121</name>
</gene>
<proteinExistence type="predicted"/>
<dbReference type="Proteomes" id="UP000198304">
    <property type="component" value="Unassembled WGS sequence"/>
</dbReference>
<evidence type="ECO:0000313" key="2">
    <source>
        <dbReference type="Proteomes" id="UP000198304"/>
    </source>
</evidence>
<accession>A0A239B9V6</accession>
<keyword evidence="2" id="KW-1185">Reference proteome</keyword>
<organism evidence="1 2">
    <name type="scientific">Anaerovirgula multivorans</name>
    <dbReference type="NCBI Taxonomy" id="312168"/>
    <lineage>
        <taxon>Bacteria</taxon>
        <taxon>Bacillati</taxon>
        <taxon>Bacillota</taxon>
        <taxon>Clostridia</taxon>
        <taxon>Peptostreptococcales</taxon>
        <taxon>Natronincolaceae</taxon>
        <taxon>Anaerovirgula</taxon>
    </lineage>
</organism>